<name>A0A1H2UIR2_9PSEU</name>
<dbReference type="OrthoDB" id="4327509at2"/>
<dbReference type="Proteomes" id="UP000199515">
    <property type="component" value="Unassembled WGS sequence"/>
</dbReference>
<evidence type="ECO:0000313" key="1">
    <source>
        <dbReference type="EMBL" id="SDW55449.1"/>
    </source>
</evidence>
<sequence>MQVYLTHEADVTLVRPIGTLDVHSFPELRDTLLKCAVEQPTAVIVLMDGLQVDQNQLYSVFVQAWMRAADWPGVPILLVARDRALYHRVSALPAARFVPVHTSVRKAVKAAGVPPRRRRAETTLPPMNGSSPLARQFVAKTCGEWDVRWMTYDAASVATELVENTLQHTDSEPVLRLELRKHLLTVAVSDESPRPAVLTERRADGRLSLGLLVVAQCARVWGCTPTLSGGKVTWAVLPTDARRYELPGEL</sequence>
<dbReference type="InterPro" id="IPR050267">
    <property type="entry name" value="Anti-sigma-factor_SerPK"/>
</dbReference>
<reference evidence="1 2" key="1">
    <citation type="submission" date="2016-10" db="EMBL/GenBank/DDBJ databases">
        <authorList>
            <person name="de Groot N.N."/>
        </authorList>
    </citation>
    <scope>NUCLEOTIDE SEQUENCE [LARGE SCALE GENOMIC DNA]</scope>
    <source>
        <strain evidence="1 2">CPCC 202699</strain>
    </source>
</reference>
<dbReference type="EMBL" id="FNON01000001">
    <property type="protein sequence ID" value="SDW55449.1"/>
    <property type="molecule type" value="Genomic_DNA"/>
</dbReference>
<dbReference type="PANTHER" id="PTHR35526:SF3">
    <property type="entry name" value="ANTI-SIGMA-F FACTOR RSBW"/>
    <property type="match status" value="1"/>
</dbReference>
<gene>
    <name evidence="1" type="ORF">SAMN05421504_101887</name>
</gene>
<dbReference type="Gene3D" id="3.30.750.24">
    <property type="entry name" value="STAS domain"/>
    <property type="match status" value="1"/>
</dbReference>
<dbReference type="STRING" id="589385.SAMN05421504_101887"/>
<dbReference type="SUPFAM" id="SSF55874">
    <property type="entry name" value="ATPase domain of HSP90 chaperone/DNA topoisomerase II/histidine kinase"/>
    <property type="match status" value="1"/>
</dbReference>
<protein>
    <recommendedName>
        <fullName evidence="3">STAS domain-containing protein</fullName>
    </recommendedName>
</protein>
<evidence type="ECO:0008006" key="3">
    <source>
        <dbReference type="Google" id="ProtNLM"/>
    </source>
</evidence>
<dbReference type="InterPro" id="IPR036890">
    <property type="entry name" value="HATPase_C_sf"/>
</dbReference>
<proteinExistence type="predicted"/>
<dbReference type="AlphaFoldDB" id="A0A1H2UIR2"/>
<dbReference type="SUPFAM" id="SSF52091">
    <property type="entry name" value="SpoIIaa-like"/>
    <property type="match status" value="1"/>
</dbReference>
<dbReference type="CDD" id="cd16936">
    <property type="entry name" value="HATPase_RsbW-like"/>
    <property type="match status" value="1"/>
</dbReference>
<accession>A0A1H2UIR2</accession>
<keyword evidence="2" id="KW-1185">Reference proteome</keyword>
<dbReference type="RefSeq" id="WP_143046979.1">
    <property type="nucleotide sequence ID" value="NZ_FNON01000001.1"/>
</dbReference>
<evidence type="ECO:0000313" key="2">
    <source>
        <dbReference type="Proteomes" id="UP000199515"/>
    </source>
</evidence>
<dbReference type="InterPro" id="IPR036513">
    <property type="entry name" value="STAS_dom_sf"/>
</dbReference>
<dbReference type="PANTHER" id="PTHR35526">
    <property type="entry name" value="ANTI-SIGMA-F FACTOR RSBW-RELATED"/>
    <property type="match status" value="1"/>
</dbReference>
<dbReference type="Gene3D" id="3.30.565.10">
    <property type="entry name" value="Histidine kinase-like ATPase, C-terminal domain"/>
    <property type="match status" value="1"/>
</dbReference>
<organism evidence="1 2">
    <name type="scientific">Amycolatopsis xylanica</name>
    <dbReference type="NCBI Taxonomy" id="589385"/>
    <lineage>
        <taxon>Bacteria</taxon>
        <taxon>Bacillati</taxon>
        <taxon>Actinomycetota</taxon>
        <taxon>Actinomycetes</taxon>
        <taxon>Pseudonocardiales</taxon>
        <taxon>Pseudonocardiaceae</taxon>
        <taxon>Amycolatopsis</taxon>
    </lineage>
</organism>